<evidence type="ECO:0000313" key="4">
    <source>
        <dbReference type="Proteomes" id="UP000184267"/>
    </source>
</evidence>
<dbReference type="Proteomes" id="UP000184267">
    <property type="component" value="Unassembled WGS sequence"/>
</dbReference>
<dbReference type="InterPro" id="IPR011989">
    <property type="entry name" value="ARM-like"/>
</dbReference>
<keyword evidence="4" id="KW-1185">Reference proteome</keyword>
<dbReference type="GO" id="GO:0003779">
    <property type="term" value="F:actin binding"/>
    <property type="evidence" value="ECO:0007669"/>
    <property type="project" value="InterPro"/>
</dbReference>
<dbReference type="Gene3D" id="1.25.10.10">
    <property type="entry name" value="Leucine-rich Repeat Variant"/>
    <property type="match status" value="1"/>
</dbReference>
<name>A0A1M2W5C5_TRAPU</name>
<feature type="region of interest" description="Disordered" evidence="1">
    <location>
        <begin position="112"/>
        <end position="159"/>
    </location>
</feature>
<evidence type="ECO:0000313" key="3">
    <source>
        <dbReference type="EMBL" id="OJT15016.1"/>
    </source>
</evidence>
<proteinExistence type="predicted"/>
<evidence type="ECO:0000256" key="1">
    <source>
        <dbReference type="SAM" id="MobiDB-lite"/>
    </source>
</evidence>
<dbReference type="AlphaFoldDB" id="A0A1M2W5C5"/>
<dbReference type="Pfam" id="PF06371">
    <property type="entry name" value="Drf_GBD"/>
    <property type="match status" value="1"/>
</dbReference>
<dbReference type="EMBL" id="MNAD01000215">
    <property type="protein sequence ID" value="OJT15016.1"/>
    <property type="molecule type" value="Genomic_DNA"/>
</dbReference>
<feature type="compositionally biased region" description="Polar residues" evidence="1">
    <location>
        <begin position="37"/>
        <end position="48"/>
    </location>
</feature>
<evidence type="ECO:0000259" key="2">
    <source>
        <dbReference type="SMART" id="SM01140"/>
    </source>
</evidence>
<sequence length="638" mass="70713">MFKSILPSRRIPAAEFQMLTTPTDPTESEPNGKENYFTYNAPSDSNAKLRTEKRKKTKGKAQQGDEPLSTEDFERLLDDLQIPSTLRPKLATMDPSVKAAFLKSSHVLAQMRPPASANPPLTPRGLRKAHSSESLASMASPRHKKPSLEQYDLSPAPSRRFVSGHSGGVSMDVRRQAFDAAPVPIAPLKPNKDKKKAAVITPEKYVSILLAHSSTTLDIEVVKKLRLLLRNESASWTDVFVRAGGYEAILTRLNEILDVEWREEQHDDQMLHELLRCVKALTTSSVGCNALRAICPAPFDKLVTLLYSDKRPGEIGTRQLIVELLLSLFDLYPLGSLPSNGSPTAGLTHSRAKSVPWELSSTSLASSSSLITLPRPHQTLFSLLKALLLTRAPPPSEAPGTPIEPHAFIEELHRPRIYKTYLQEMSDVCRDYFWVFCHPSNTIWDLSETDEAKVEKPRAPGGMTGGVEFEAMCYMTMHLKFVNAIASYAHALNLPKEHEHSAYRFHHDMFQSGVERILSIARKASTTYYPTLHLEIARYVSAAGHSGLEIPWSLSRIVGQPPTAMRKLHVAPPPPMRHPSRSNPTTPTKQRSGGYLPHPVYPAHPMAYPARASQTALAAGGEQRPPVPGSRKVTPMFN</sequence>
<comment type="caution">
    <text evidence="3">The sequence shown here is derived from an EMBL/GenBank/DDBJ whole genome shotgun (WGS) entry which is preliminary data.</text>
</comment>
<dbReference type="GO" id="GO:0030036">
    <property type="term" value="P:actin cytoskeleton organization"/>
    <property type="evidence" value="ECO:0007669"/>
    <property type="project" value="InterPro"/>
</dbReference>
<feature type="compositionally biased region" description="Polar residues" evidence="1">
    <location>
        <begin position="581"/>
        <end position="591"/>
    </location>
</feature>
<protein>
    <submittedName>
        <fullName evidence="3">GTPase-binding protein rid1</fullName>
    </submittedName>
</protein>
<dbReference type="SUPFAM" id="SSF48371">
    <property type="entry name" value="ARM repeat"/>
    <property type="match status" value="1"/>
</dbReference>
<feature type="region of interest" description="Disordered" evidence="1">
    <location>
        <begin position="1"/>
        <end position="71"/>
    </location>
</feature>
<dbReference type="SMART" id="SM01140">
    <property type="entry name" value="Drf_GBD"/>
    <property type="match status" value="1"/>
</dbReference>
<dbReference type="InterPro" id="IPR016024">
    <property type="entry name" value="ARM-type_fold"/>
</dbReference>
<feature type="region of interest" description="Disordered" evidence="1">
    <location>
        <begin position="613"/>
        <end position="638"/>
    </location>
</feature>
<accession>A0A1M2W5C5</accession>
<feature type="domain" description="Formin GTPase-binding" evidence="2">
    <location>
        <begin position="65"/>
        <end position="328"/>
    </location>
</feature>
<dbReference type="OMA" id="CPTPFVQ"/>
<gene>
    <name evidence="3" type="ORF">TRAPUB_8459</name>
</gene>
<feature type="compositionally biased region" description="Polar residues" evidence="1">
    <location>
        <begin position="18"/>
        <end position="29"/>
    </location>
</feature>
<dbReference type="OrthoDB" id="2155261at2759"/>
<dbReference type="InterPro" id="IPR010473">
    <property type="entry name" value="GTPase-bd"/>
</dbReference>
<organism evidence="3 4">
    <name type="scientific">Trametes pubescens</name>
    <name type="common">White-rot fungus</name>
    <dbReference type="NCBI Taxonomy" id="154538"/>
    <lineage>
        <taxon>Eukaryota</taxon>
        <taxon>Fungi</taxon>
        <taxon>Dikarya</taxon>
        <taxon>Basidiomycota</taxon>
        <taxon>Agaricomycotina</taxon>
        <taxon>Agaricomycetes</taxon>
        <taxon>Polyporales</taxon>
        <taxon>Polyporaceae</taxon>
        <taxon>Trametes</taxon>
    </lineage>
</organism>
<dbReference type="GO" id="GO:0031267">
    <property type="term" value="F:small GTPase binding"/>
    <property type="evidence" value="ECO:0007669"/>
    <property type="project" value="InterPro"/>
</dbReference>
<reference evidence="3 4" key="1">
    <citation type="submission" date="2016-10" db="EMBL/GenBank/DDBJ databases">
        <title>Genome sequence of the basidiomycete white-rot fungus Trametes pubescens.</title>
        <authorList>
            <person name="Makela M.R."/>
            <person name="Granchi Z."/>
            <person name="Peng M."/>
            <person name="De Vries R.P."/>
            <person name="Grigoriev I."/>
            <person name="Riley R."/>
            <person name="Hilden K."/>
        </authorList>
    </citation>
    <scope>NUCLEOTIDE SEQUENCE [LARGE SCALE GENOMIC DNA]</scope>
    <source>
        <strain evidence="3 4">FBCC735</strain>
    </source>
</reference>
<feature type="region of interest" description="Disordered" evidence="1">
    <location>
        <begin position="570"/>
        <end position="596"/>
    </location>
</feature>